<dbReference type="PROSITE" id="PS50928">
    <property type="entry name" value="ABC_TM1"/>
    <property type="match status" value="1"/>
</dbReference>
<evidence type="ECO:0000313" key="10">
    <source>
        <dbReference type="Proteomes" id="UP000565579"/>
    </source>
</evidence>
<dbReference type="Gene3D" id="1.10.3720.10">
    <property type="entry name" value="MetI-like"/>
    <property type="match status" value="1"/>
</dbReference>
<comment type="caution">
    <text evidence="9">The sequence shown here is derived from an EMBL/GenBank/DDBJ whole genome shotgun (WGS) entry which is preliminary data.</text>
</comment>
<organism evidence="9 10">
    <name type="scientific">Nonomuraea rubra</name>
    <dbReference type="NCBI Taxonomy" id="46180"/>
    <lineage>
        <taxon>Bacteria</taxon>
        <taxon>Bacillati</taxon>
        <taxon>Actinomycetota</taxon>
        <taxon>Actinomycetes</taxon>
        <taxon>Streptosporangiales</taxon>
        <taxon>Streptosporangiaceae</taxon>
        <taxon>Nonomuraea</taxon>
    </lineage>
</organism>
<feature type="transmembrane region" description="Helical" evidence="7">
    <location>
        <begin position="218"/>
        <end position="237"/>
    </location>
</feature>
<reference evidence="9 10" key="1">
    <citation type="submission" date="2020-08" db="EMBL/GenBank/DDBJ databases">
        <title>Sequencing the genomes of 1000 actinobacteria strains.</title>
        <authorList>
            <person name="Klenk H.-P."/>
        </authorList>
    </citation>
    <scope>NUCLEOTIDE SEQUENCE [LARGE SCALE GENOMIC DNA]</scope>
    <source>
        <strain evidence="9 10">DSM 43768</strain>
    </source>
</reference>
<dbReference type="SUPFAM" id="SSF161098">
    <property type="entry name" value="MetI-like"/>
    <property type="match status" value="1"/>
</dbReference>
<feature type="domain" description="ABC transmembrane type-1" evidence="8">
    <location>
        <begin position="87"/>
        <end position="267"/>
    </location>
</feature>
<name>A0A7X0P244_9ACTN</name>
<feature type="transmembrane region" description="Helical" evidence="7">
    <location>
        <begin position="34"/>
        <end position="53"/>
    </location>
</feature>
<protein>
    <submittedName>
        <fullName evidence="9">NitT/TauT family transport system permease protein</fullName>
    </submittedName>
</protein>
<evidence type="ECO:0000313" key="9">
    <source>
        <dbReference type="EMBL" id="MBB6553855.1"/>
    </source>
</evidence>
<feature type="transmembrane region" description="Helical" evidence="7">
    <location>
        <begin position="249"/>
        <end position="267"/>
    </location>
</feature>
<dbReference type="PANTHER" id="PTHR30151:SF20">
    <property type="entry name" value="ABC TRANSPORTER PERMEASE PROTEIN HI_0355-RELATED"/>
    <property type="match status" value="1"/>
</dbReference>
<keyword evidence="6 7" id="KW-0472">Membrane</keyword>
<evidence type="ECO:0000259" key="8">
    <source>
        <dbReference type="PROSITE" id="PS50928"/>
    </source>
</evidence>
<evidence type="ECO:0000256" key="2">
    <source>
        <dbReference type="ARBA" id="ARBA00022448"/>
    </source>
</evidence>
<dbReference type="GO" id="GO:0055085">
    <property type="term" value="P:transmembrane transport"/>
    <property type="evidence" value="ECO:0007669"/>
    <property type="project" value="InterPro"/>
</dbReference>
<keyword evidence="4 7" id="KW-0812">Transmembrane</keyword>
<evidence type="ECO:0000256" key="4">
    <source>
        <dbReference type="ARBA" id="ARBA00022692"/>
    </source>
</evidence>
<comment type="subcellular location">
    <subcellularLocation>
        <location evidence="1 7">Cell membrane</location>
        <topology evidence="1 7">Multi-pass membrane protein</topology>
    </subcellularLocation>
</comment>
<dbReference type="Proteomes" id="UP000565579">
    <property type="component" value="Unassembled WGS sequence"/>
</dbReference>
<feature type="transmembrane region" description="Helical" evidence="7">
    <location>
        <begin position="125"/>
        <end position="147"/>
    </location>
</feature>
<dbReference type="InterPro" id="IPR035906">
    <property type="entry name" value="MetI-like_sf"/>
</dbReference>
<comment type="similarity">
    <text evidence="7">Belongs to the binding-protein-dependent transport system permease family.</text>
</comment>
<feature type="transmembrane region" description="Helical" evidence="7">
    <location>
        <begin position="153"/>
        <end position="172"/>
    </location>
</feature>
<dbReference type="InterPro" id="IPR000515">
    <property type="entry name" value="MetI-like"/>
</dbReference>
<dbReference type="PANTHER" id="PTHR30151">
    <property type="entry name" value="ALKANE SULFONATE ABC TRANSPORTER-RELATED, MEMBRANE SUBUNIT"/>
    <property type="match status" value="1"/>
</dbReference>
<evidence type="ECO:0000256" key="7">
    <source>
        <dbReference type="RuleBase" id="RU363032"/>
    </source>
</evidence>
<feature type="transmembrane region" description="Helical" evidence="7">
    <location>
        <begin position="193"/>
        <end position="212"/>
    </location>
</feature>
<dbReference type="AlphaFoldDB" id="A0A7X0P244"/>
<evidence type="ECO:0000256" key="3">
    <source>
        <dbReference type="ARBA" id="ARBA00022475"/>
    </source>
</evidence>
<dbReference type="EMBL" id="JACHMI010000001">
    <property type="protein sequence ID" value="MBB6553855.1"/>
    <property type="molecule type" value="Genomic_DNA"/>
</dbReference>
<dbReference type="GO" id="GO:0005886">
    <property type="term" value="C:plasma membrane"/>
    <property type="evidence" value="ECO:0007669"/>
    <property type="project" value="UniProtKB-SubCell"/>
</dbReference>
<dbReference type="Pfam" id="PF00528">
    <property type="entry name" value="BPD_transp_1"/>
    <property type="match status" value="1"/>
</dbReference>
<proteinExistence type="inferred from homology"/>
<gene>
    <name evidence="9" type="ORF">HD593_008650</name>
</gene>
<keyword evidence="2 7" id="KW-0813">Transport</keyword>
<keyword evidence="5 7" id="KW-1133">Transmembrane helix</keyword>
<dbReference type="RefSeq" id="WP_185108285.1">
    <property type="nucleotide sequence ID" value="NZ_BAAAXY010000114.1"/>
</dbReference>
<keyword evidence="3" id="KW-1003">Cell membrane</keyword>
<sequence length="284" mass="29594">MTIRDARGTTEHATAQVLARAAGRSRAAAARERLLVRSGIVLLGVALLVLWEFGAPLVVERRYVSSPSEVAARLAELVLDGELWGHIGVTLGEAGAGYLIGIAVGLAAALVLVAVPVLDEIAGPFLAAFYSIPKIALAPMFIMWFGLGVLPKVLLAALMVFLIVLANTVAGVRGISPGLVEVSRVMGARGARLVRTVVLPGAAPAVVASIRLTFSRAMVGAILGEFIAAAQGLGFLIVRSSRQFETATVFAGIVVVAVLVMLVNAVIRAVESRALPWCAQRPHG</sequence>
<evidence type="ECO:0000256" key="1">
    <source>
        <dbReference type="ARBA" id="ARBA00004651"/>
    </source>
</evidence>
<evidence type="ECO:0000256" key="6">
    <source>
        <dbReference type="ARBA" id="ARBA00023136"/>
    </source>
</evidence>
<dbReference type="CDD" id="cd06261">
    <property type="entry name" value="TM_PBP2"/>
    <property type="match status" value="1"/>
</dbReference>
<evidence type="ECO:0000256" key="5">
    <source>
        <dbReference type="ARBA" id="ARBA00022989"/>
    </source>
</evidence>
<keyword evidence="10" id="KW-1185">Reference proteome</keyword>
<feature type="transmembrane region" description="Helical" evidence="7">
    <location>
        <begin position="98"/>
        <end position="118"/>
    </location>
</feature>
<accession>A0A7X0P244</accession>